<keyword evidence="2" id="KW-1185">Reference proteome</keyword>
<dbReference type="EMBL" id="KQ977110">
    <property type="protein sequence ID" value="KYN05684.1"/>
    <property type="molecule type" value="Genomic_DNA"/>
</dbReference>
<evidence type="ECO:0000313" key="1">
    <source>
        <dbReference type="EMBL" id="KYN05684.1"/>
    </source>
</evidence>
<proteinExistence type="predicted"/>
<evidence type="ECO:0000313" key="2">
    <source>
        <dbReference type="Proteomes" id="UP000078542"/>
    </source>
</evidence>
<dbReference type="Proteomes" id="UP000078542">
    <property type="component" value="Unassembled WGS sequence"/>
</dbReference>
<protein>
    <submittedName>
        <fullName evidence="1">Uncharacterized protein</fullName>
    </submittedName>
</protein>
<name>A0A195CZX5_9HYME</name>
<sequence>MSISSRVNGSSGGIPSSVMPLRILVRNFSRNLFSLNSRPLEAALSTVRFKNKGIKKRFGSRASVMQLQAYRSIIKRNGIPSQSEASRHITLLRIELLYYSITLLDVCIFASLSLSTPCALGSLR</sequence>
<reference evidence="1 2" key="1">
    <citation type="submission" date="2016-03" db="EMBL/GenBank/DDBJ databases">
        <title>Cyphomyrmex costatus WGS genome.</title>
        <authorList>
            <person name="Nygaard S."/>
            <person name="Hu H."/>
            <person name="Boomsma J."/>
            <person name="Zhang G."/>
        </authorList>
    </citation>
    <scope>NUCLEOTIDE SEQUENCE [LARGE SCALE GENOMIC DNA]</scope>
    <source>
        <strain evidence="1">MS0001</strain>
        <tissue evidence="1">Whole body</tissue>
    </source>
</reference>
<accession>A0A195CZX5</accession>
<dbReference type="AlphaFoldDB" id="A0A195CZX5"/>
<organism evidence="1 2">
    <name type="scientific">Cyphomyrmex costatus</name>
    <dbReference type="NCBI Taxonomy" id="456900"/>
    <lineage>
        <taxon>Eukaryota</taxon>
        <taxon>Metazoa</taxon>
        <taxon>Ecdysozoa</taxon>
        <taxon>Arthropoda</taxon>
        <taxon>Hexapoda</taxon>
        <taxon>Insecta</taxon>
        <taxon>Pterygota</taxon>
        <taxon>Neoptera</taxon>
        <taxon>Endopterygota</taxon>
        <taxon>Hymenoptera</taxon>
        <taxon>Apocrita</taxon>
        <taxon>Aculeata</taxon>
        <taxon>Formicoidea</taxon>
        <taxon>Formicidae</taxon>
        <taxon>Myrmicinae</taxon>
        <taxon>Cyphomyrmex</taxon>
    </lineage>
</organism>
<gene>
    <name evidence="1" type="ORF">ALC62_03339</name>
</gene>